<evidence type="ECO:0000256" key="1">
    <source>
        <dbReference type="SAM" id="MobiDB-lite"/>
    </source>
</evidence>
<feature type="compositionally biased region" description="Basic residues" evidence="1">
    <location>
        <begin position="56"/>
        <end position="84"/>
    </location>
</feature>
<organism evidence="2">
    <name type="scientific">uncultured Actinomycetospora sp</name>
    <dbReference type="NCBI Taxonomy" id="1135996"/>
    <lineage>
        <taxon>Bacteria</taxon>
        <taxon>Bacillati</taxon>
        <taxon>Actinomycetota</taxon>
        <taxon>Actinomycetes</taxon>
        <taxon>Pseudonocardiales</taxon>
        <taxon>Pseudonocardiaceae</taxon>
        <taxon>Actinomycetospora</taxon>
        <taxon>environmental samples</taxon>
    </lineage>
</organism>
<sequence length="147" mass="16445">DQLPGPRVRRGARDRRPVPRRAARGADGHRDHVVGGGPRRRHHAGDGQPPAVRAAARGRQRRPRRDPGLHRRGAARLARARPGRARALVHAPPLGPRRRRHRRLHAAVGGPHDRHVRDRDHRRRGAPRVHGEAHLRLPFAAAGFGRL</sequence>
<feature type="region of interest" description="Disordered" evidence="1">
    <location>
        <begin position="1"/>
        <end position="129"/>
    </location>
</feature>
<reference evidence="2" key="1">
    <citation type="submission" date="2020-02" db="EMBL/GenBank/DDBJ databases">
        <authorList>
            <person name="Meier V. D."/>
        </authorList>
    </citation>
    <scope>NUCLEOTIDE SEQUENCE</scope>
    <source>
        <strain evidence="2">AVDCRST_MAG54</strain>
    </source>
</reference>
<gene>
    <name evidence="2" type="ORF">AVDCRST_MAG54-3285</name>
</gene>
<feature type="non-terminal residue" evidence="2">
    <location>
        <position position="147"/>
    </location>
</feature>
<accession>A0A6J4JEI1</accession>
<proteinExistence type="predicted"/>
<feature type="compositionally biased region" description="Basic residues" evidence="1">
    <location>
        <begin position="96"/>
        <end position="105"/>
    </location>
</feature>
<name>A0A6J4JEI1_9PSEU</name>
<dbReference type="AlphaFoldDB" id="A0A6J4JEI1"/>
<protein>
    <submittedName>
        <fullName evidence="2">ComA operon protein 2</fullName>
    </submittedName>
</protein>
<evidence type="ECO:0000313" key="2">
    <source>
        <dbReference type="EMBL" id="CAA9276100.1"/>
    </source>
</evidence>
<feature type="compositionally biased region" description="Basic and acidic residues" evidence="1">
    <location>
        <begin position="24"/>
        <end position="33"/>
    </location>
</feature>
<feature type="non-terminal residue" evidence="2">
    <location>
        <position position="1"/>
    </location>
</feature>
<feature type="compositionally biased region" description="Basic residues" evidence="1">
    <location>
        <begin position="7"/>
        <end position="23"/>
    </location>
</feature>
<dbReference type="EMBL" id="CADCTH010000420">
    <property type="protein sequence ID" value="CAA9276100.1"/>
    <property type="molecule type" value="Genomic_DNA"/>
</dbReference>